<protein>
    <recommendedName>
        <fullName evidence="5">Carboxypeptidase</fullName>
        <ecNumber evidence="5">3.4.16.-</ecNumber>
    </recommendedName>
</protein>
<keyword evidence="4" id="KW-0325">Glycoprotein</keyword>
<evidence type="ECO:0000313" key="8">
    <source>
        <dbReference type="Proteomes" id="UP000077202"/>
    </source>
</evidence>
<reference evidence="6" key="2">
    <citation type="journal article" date="2019" name="Curr. Biol.">
        <title>Chromatin organization in early land plants reveals an ancestral association between H3K27me3, transposons, and constitutive heterochromatin.</title>
        <authorList>
            <person name="Montgomery S.A."/>
            <person name="Tanizawa Y."/>
            <person name="Galik B."/>
            <person name="Wang N."/>
            <person name="Ito T."/>
            <person name="Mochizuki T."/>
            <person name="Akimcheva S."/>
            <person name="Bowman J."/>
            <person name="Cognat V."/>
            <person name="Drouard L."/>
            <person name="Ekker H."/>
            <person name="Houng S."/>
            <person name="Kohchi T."/>
            <person name="Lin S."/>
            <person name="Liu L.D."/>
            <person name="Nakamura Y."/>
            <person name="Valeeva L.R."/>
            <person name="Shakirov E.V."/>
            <person name="Shippen D.E."/>
            <person name="Wei W."/>
            <person name="Yagura M."/>
            <person name="Yamaoka S."/>
            <person name="Yamato K.T."/>
            <person name="Liu C."/>
            <person name="Berger F."/>
        </authorList>
    </citation>
    <scope>NUCLEOTIDE SEQUENCE [LARGE SCALE GENOMIC DNA]</scope>
    <source>
        <strain evidence="6">Tak-1</strain>
    </source>
</reference>
<keyword evidence="5" id="KW-0378">Hydrolase</keyword>
<evidence type="ECO:0000313" key="9">
    <source>
        <dbReference type="Proteomes" id="UP001162541"/>
    </source>
</evidence>
<reference evidence="7 8" key="1">
    <citation type="submission" date="2016-03" db="EMBL/GenBank/DDBJ databases">
        <title>Mechanisms controlling the formation of the plant cell surface in tip-growing cells are functionally conserved among land plants.</title>
        <authorList>
            <person name="Honkanen S."/>
            <person name="Jones V.A."/>
            <person name="Morieri G."/>
            <person name="Champion C."/>
            <person name="Hetherington A.J."/>
            <person name="Kelly S."/>
            <person name="Saint-Marcoux D."/>
            <person name="Proust H."/>
            <person name="Prescott H."/>
            <person name="Dolan L."/>
        </authorList>
    </citation>
    <scope>NUCLEOTIDE SEQUENCE [LARGE SCALE GENOMIC DNA]</scope>
    <source>
        <strain evidence="8">cv. Tak-1 and cv. Tak-2</strain>
        <tissue evidence="7">Whole gametophyte</tissue>
    </source>
</reference>
<comment type="similarity">
    <text evidence="1 5">Belongs to the peptidase S10 family.</text>
</comment>
<feature type="chain" id="PRO_5042304635" description="Carboxypeptidase" evidence="5">
    <location>
        <begin position="35"/>
        <end position="476"/>
    </location>
</feature>
<dbReference type="Proteomes" id="UP001162541">
    <property type="component" value="Chromosome 4"/>
</dbReference>
<dbReference type="FunFam" id="3.40.50.11320:FF:000002">
    <property type="entry name" value="Carboxypeptidase"/>
    <property type="match status" value="1"/>
</dbReference>
<keyword evidence="5" id="KW-0121">Carboxypeptidase</keyword>
<evidence type="ECO:0000313" key="7">
    <source>
        <dbReference type="EMBL" id="OAE23293.1"/>
    </source>
</evidence>
<reference evidence="9" key="3">
    <citation type="journal article" date="2020" name="Curr. Biol.">
        <title>Chromatin organization in early land plants reveals an ancestral association between H3K27me3, transposons, and constitutive heterochromatin.</title>
        <authorList>
            <person name="Montgomery S.A."/>
            <person name="Tanizawa Y."/>
            <person name="Galik B."/>
            <person name="Wang N."/>
            <person name="Ito T."/>
            <person name="Mochizuki T."/>
            <person name="Akimcheva S."/>
            <person name="Bowman J.L."/>
            <person name="Cognat V."/>
            <person name="Marechal-Drouard L."/>
            <person name="Ekker H."/>
            <person name="Hong S.F."/>
            <person name="Kohchi T."/>
            <person name="Lin S.S."/>
            <person name="Liu L.D."/>
            <person name="Nakamura Y."/>
            <person name="Valeeva L.R."/>
            <person name="Shakirov E.V."/>
            <person name="Shippen D.E."/>
            <person name="Wei W.L."/>
            <person name="Yagura M."/>
            <person name="Yamaoka S."/>
            <person name="Yamato K.T."/>
            <person name="Liu C."/>
            <person name="Berger F."/>
        </authorList>
    </citation>
    <scope>NUCLEOTIDE SEQUENCE [LARGE SCALE GENOMIC DNA]</scope>
    <source>
        <strain evidence="9">Tak-1</strain>
    </source>
</reference>
<dbReference type="Gene3D" id="6.10.250.940">
    <property type="match status" value="1"/>
</dbReference>
<dbReference type="Gene3D" id="3.40.50.1820">
    <property type="entry name" value="alpha/beta hydrolase"/>
    <property type="match status" value="1"/>
</dbReference>
<dbReference type="Pfam" id="PF00450">
    <property type="entry name" value="Peptidase_S10"/>
    <property type="match status" value="1"/>
</dbReference>
<evidence type="ECO:0000256" key="1">
    <source>
        <dbReference type="ARBA" id="ARBA00009431"/>
    </source>
</evidence>
<dbReference type="InterPro" id="IPR001563">
    <property type="entry name" value="Peptidase_S10"/>
</dbReference>
<gene>
    <name evidence="7" type="ORF">AXG93_745s1150</name>
    <name evidence="6" type="ORF">Mp_4g00530</name>
</gene>
<dbReference type="PROSITE" id="PS00131">
    <property type="entry name" value="CARBOXYPEPT_SER_SER"/>
    <property type="match status" value="1"/>
</dbReference>
<dbReference type="PANTHER" id="PTHR11802:SF25">
    <property type="entry name" value="SERINE CARBOXYPEPTIDASE 24"/>
    <property type="match status" value="1"/>
</dbReference>
<proteinExistence type="inferred from homology"/>
<dbReference type="FunFam" id="3.40.50.1820:FF:000211">
    <property type="entry name" value="Carboxypeptidase"/>
    <property type="match status" value="1"/>
</dbReference>
<keyword evidence="8" id="KW-1185">Reference proteome</keyword>
<keyword evidence="5" id="KW-0645">Protease</keyword>
<dbReference type="AlphaFoldDB" id="A0A176VS95"/>
<name>A0A176VS95_MARPO</name>
<dbReference type="InterPro" id="IPR018202">
    <property type="entry name" value="Ser_caboxypep_ser_AS"/>
</dbReference>
<dbReference type="PRINTS" id="PR00724">
    <property type="entry name" value="CRBOXYPTASEC"/>
</dbReference>
<dbReference type="GO" id="GO:0005773">
    <property type="term" value="C:vacuole"/>
    <property type="evidence" value="ECO:0007669"/>
    <property type="project" value="TreeGrafter"/>
</dbReference>
<dbReference type="InterPro" id="IPR033124">
    <property type="entry name" value="Ser_caboxypep_his_AS"/>
</dbReference>
<dbReference type="EMBL" id="AP019869">
    <property type="protein sequence ID" value="BBN07049.1"/>
    <property type="molecule type" value="Genomic_DNA"/>
</dbReference>
<feature type="signal peptide" evidence="5">
    <location>
        <begin position="1"/>
        <end position="34"/>
    </location>
</feature>
<dbReference type="GO" id="GO:0006508">
    <property type="term" value="P:proteolysis"/>
    <property type="evidence" value="ECO:0007669"/>
    <property type="project" value="UniProtKB-KW"/>
</dbReference>
<sequence>MLSSAKGSLSMMTLQVSAVICIVLSLTGAGAVIAAPEEDLVTKLPGLPSLGFKIYSGYVTVDEQHGRALFYFFVEAQKDPENKPLTLWLNGGPGCSSFGIGNFNEHGPFAIRENTIVINPYSWNKESNVLYLESPAGVGFSYSNTTIDYVTDDERTAQDAFVFLHGWLEKFPEYQNRPFYMTGESYAGLYIPQLAALFFNSDLRLQLRGIMIGNPVINVEEDLSYPVMLFFLYTHGVISEESYRRLEVECGISNRSTQNNKACRETMDNVFYSETGMIDWYDVLSDTCASDRNFMLLTSNLQLPKIRTSPTGLSRVHVTPADPCHENDMVPYLAREDVQAALHAHLANASIPWSVCSDIVEYISTTVTVEPELKLLITSDIRVWVYSGDQDSIIPFTATRRTVEKFSQATGLRISSHYQPWFADNQIGGWTVSYGSNLLFATVRGASHMVPRSQPVRGLQIFTSFLRDNNLPLRQE</sequence>
<dbReference type="EMBL" id="LVLJ01002893">
    <property type="protein sequence ID" value="OAE23293.1"/>
    <property type="molecule type" value="Genomic_DNA"/>
</dbReference>
<dbReference type="PANTHER" id="PTHR11802">
    <property type="entry name" value="SERINE PROTEASE FAMILY S10 SERINE CARBOXYPEPTIDASE"/>
    <property type="match status" value="1"/>
</dbReference>
<keyword evidence="3" id="KW-1015">Disulfide bond</keyword>
<organism evidence="7 8">
    <name type="scientific">Marchantia polymorpha subsp. ruderalis</name>
    <dbReference type="NCBI Taxonomy" id="1480154"/>
    <lineage>
        <taxon>Eukaryota</taxon>
        <taxon>Viridiplantae</taxon>
        <taxon>Streptophyta</taxon>
        <taxon>Embryophyta</taxon>
        <taxon>Marchantiophyta</taxon>
        <taxon>Marchantiopsida</taxon>
        <taxon>Marchantiidae</taxon>
        <taxon>Marchantiales</taxon>
        <taxon>Marchantiaceae</taxon>
        <taxon>Marchantia</taxon>
    </lineage>
</organism>
<evidence type="ECO:0000256" key="5">
    <source>
        <dbReference type="RuleBase" id="RU361156"/>
    </source>
</evidence>
<dbReference type="GO" id="GO:0004185">
    <property type="term" value="F:serine-type carboxypeptidase activity"/>
    <property type="evidence" value="ECO:0007669"/>
    <property type="project" value="UniProtKB-UniRule"/>
</dbReference>
<evidence type="ECO:0000256" key="4">
    <source>
        <dbReference type="ARBA" id="ARBA00023180"/>
    </source>
</evidence>
<dbReference type="Gene3D" id="3.40.50.11320">
    <property type="match status" value="1"/>
</dbReference>
<dbReference type="PROSITE" id="PS00560">
    <property type="entry name" value="CARBOXYPEPT_SER_HIS"/>
    <property type="match status" value="1"/>
</dbReference>
<dbReference type="Proteomes" id="UP000077202">
    <property type="component" value="Unassembled WGS sequence"/>
</dbReference>
<evidence type="ECO:0000256" key="2">
    <source>
        <dbReference type="ARBA" id="ARBA00022729"/>
    </source>
</evidence>
<dbReference type="InterPro" id="IPR029058">
    <property type="entry name" value="AB_hydrolase_fold"/>
</dbReference>
<dbReference type="SUPFAM" id="SSF53474">
    <property type="entry name" value="alpha/beta-Hydrolases"/>
    <property type="match status" value="1"/>
</dbReference>
<evidence type="ECO:0000256" key="3">
    <source>
        <dbReference type="ARBA" id="ARBA00023157"/>
    </source>
</evidence>
<dbReference type="EC" id="3.4.16.-" evidence="5"/>
<keyword evidence="2 5" id="KW-0732">Signal</keyword>
<accession>A0A176VS95</accession>
<evidence type="ECO:0000313" key="6">
    <source>
        <dbReference type="EMBL" id="BBN07049.1"/>
    </source>
</evidence>